<keyword evidence="23" id="KW-1185">Reference proteome</keyword>
<evidence type="ECO:0000256" key="17">
    <source>
        <dbReference type="ARBA" id="ARBA00023157"/>
    </source>
</evidence>
<dbReference type="EC" id="7.1.1.8" evidence="4 19"/>
<evidence type="ECO:0000256" key="20">
    <source>
        <dbReference type="RuleBase" id="RU004497"/>
    </source>
</evidence>
<evidence type="ECO:0000256" key="2">
    <source>
        <dbReference type="ARBA" id="ARBA00004162"/>
    </source>
</evidence>
<keyword evidence="14" id="KW-0408">Iron</keyword>
<evidence type="ECO:0000259" key="21">
    <source>
        <dbReference type="PROSITE" id="PS51296"/>
    </source>
</evidence>
<keyword evidence="12 19" id="KW-0249">Electron transport</keyword>
<evidence type="ECO:0000256" key="9">
    <source>
        <dbReference type="ARBA" id="ARBA00022714"/>
    </source>
</evidence>
<name>A0A9N8MLE7_9BURK</name>
<dbReference type="InterPro" id="IPR036922">
    <property type="entry name" value="Rieske_2Fe-2S_sf"/>
</dbReference>
<evidence type="ECO:0000256" key="12">
    <source>
        <dbReference type="ARBA" id="ARBA00022982"/>
    </source>
</evidence>
<dbReference type="CDD" id="cd03470">
    <property type="entry name" value="Rieske_cytochrome_bc1"/>
    <property type="match status" value="1"/>
</dbReference>
<evidence type="ECO:0000256" key="3">
    <source>
        <dbReference type="ARBA" id="ARBA00011649"/>
    </source>
</evidence>
<proteinExistence type="predicted"/>
<evidence type="ECO:0000256" key="1">
    <source>
        <dbReference type="ARBA" id="ARBA00002444"/>
    </source>
</evidence>
<dbReference type="Proteomes" id="UP000675121">
    <property type="component" value="Unassembled WGS sequence"/>
</dbReference>
<feature type="domain" description="Rieske" evidence="21">
    <location>
        <begin position="123"/>
        <end position="231"/>
    </location>
</feature>
<evidence type="ECO:0000256" key="6">
    <source>
        <dbReference type="ARBA" id="ARBA00022448"/>
    </source>
</evidence>
<keyword evidence="8" id="KW-0812">Transmembrane</keyword>
<comment type="subcellular location">
    <subcellularLocation>
        <location evidence="2">Cell membrane</location>
        <topology evidence="2">Single-pass membrane protein</topology>
    </subcellularLocation>
</comment>
<comment type="subunit">
    <text evidence="3 20">The main subunits of complex b-c1 are: cytochrome b, cytochrome c1 and the Rieske protein.</text>
</comment>
<evidence type="ECO:0000256" key="11">
    <source>
        <dbReference type="ARBA" id="ARBA00022967"/>
    </source>
</evidence>
<dbReference type="GO" id="GO:0051537">
    <property type="term" value="F:2 iron, 2 sulfur cluster binding"/>
    <property type="evidence" value="ECO:0007669"/>
    <property type="project" value="UniProtKB-KW"/>
</dbReference>
<keyword evidence="16" id="KW-0472">Membrane</keyword>
<keyword evidence="6 19" id="KW-0813">Transport</keyword>
<evidence type="ECO:0000256" key="5">
    <source>
        <dbReference type="ARBA" id="ARBA00019816"/>
    </source>
</evidence>
<accession>A0A9N8MLE7</accession>
<dbReference type="Gene3D" id="1.20.5.510">
    <property type="entry name" value="Single helix bin"/>
    <property type="match status" value="1"/>
</dbReference>
<dbReference type="InterPro" id="IPR005805">
    <property type="entry name" value="Rieske_Fe-S_prot_C"/>
</dbReference>
<sequence>MTVTEILEHFRSQCRTLRRNKNQTDMCLECMESEVKADTKEHPDDSRRKWLIATSVAGGVGCVATLVPFIDSFAPSAKARAAGAPVTVDISRLMPGDMATVAWRGMPVFVVNRTKAMMNDVVEANPLVADPSTDHPFSMPLPSYCRNEYRSRPNHQNLLVVIGVCTHLGCTPRPRFQPGPQANLPDNWPGGFLCPCHGSTYDLAGRVFRNKPAPQNLDVPRYMFASPARILIGQDEQGEA</sequence>
<keyword evidence="11" id="KW-1278">Translocase</keyword>
<dbReference type="NCBIfam" id="TIGR01416">
    <property type="entry name" value="Rieske_proteo"/>
    <property type="match status" value="1"/>
</dbReference>
<protein>
    <recommendedName>
        <fullName evidence="5 19">Ubiquinol-cytochrome c reductase iron-sulfur subunit</fullName>
        <ecNumber evidence="4 19">7.1.1.8</ecNumber>
    </recommendedName>
</protein>
<gene>
    <name evidence="22" type="primary">petA</name>
    <name evidence="22" type="ORF">R70211_01430</name>
</gene>
<evidence type="ECO:0000256" key="14">
    <source>
        <dbReference type="ARBA" id="ARBA00023004"/>
    </source>
</evidence>
<dbReference type="GO" id="GO:0008121">
    <property type="term" value="F:quinol-cytochrome-c reductase activity"/>
    <property type="evidence" value="ECO:0007669"/>
    <property type="project" value="UniProtKB-EC"/>
</dbReference>
<evidence type="ECO:0000256" key="8">
    <source>
        <dbReference type="ARBA" id="ARBA00022692"/>
    </source>
</evidence>
<dbReference type="Pfam" id="PF10399">
    <property type="entry name" value="UCR_Fe-S_N"/>
    <property type="match status" value="1"/>
</dbReference>
<dbReference type="Gene3D" id="2.102.10.10">
    <property type="entry name" value="Rieske [2Fe-2S] iron-sulphur domain"/>
    <property type="match status" value="1"/>
</dbReference>
<keyword evidence="10" id="KW-0479">Metal-binding</keyword>
<evidence type="ECO:0000256" key="16">
    <source>
        <dbReference type="ARBA" id="ARBA00023136"/>
    </source>
</evidence>
<evidence type="ECO:0000256" key="18">
    <source>
        <dbReference type="ARBA" id="ARBA00029351"/>
    </source>
</evidence>
<dbReference type="PROSITE" id="PS51296">
    <property type="entry name" value="RIESKE"/>
    <property type="match status" value="1"/>
</dbReference>
<keyword evidence="9" id="KW-0001">2Fe-2S</keyword>
<comment type="miscellaneous">
    <text evidence="19">The Rieske protein is a high potential 2Fe-2S protein.</text>
</comment>
<dbReference type="AlphaFoldDB" id="A0A9N8MLE7"/>
<dbReference type="EMBL" id="CAJNAS010000003">
    <property type="protein sequence ID" value="CAE6873185.1"/>
    <property type="molecule type" value="Genomic_DNA"/>
</dbReference>
<reference evidence="22" key="1">
    <citation type="submission" date="2021-02" db="EMBL/GenBank/DDBJ databases">
        <authorList>
            <person name="Vanwijnsberghe S."/>
        </authorList>
    </citation>
    <scope>NUCLEOTIDE SEQUENCE</scope>
    <source>
        <strain evidence="22">R-70211</strain>
    </source>
</reference>
<keyword evidence="13" id="KW-1133">Transmembrane helix</keyword>
<dbReference type="PRINTS" id="PR00162">
    <property type="entry name" value="RIESKE"/>
</dbReference>
<dbReference type="GO" id="GO:0046872">
    <property type="term" value="F:metal ion binding"/>
    <property type="evidence" value="ECO:0007669"/>
    <property type="project" value="UniProtKB-KW"/>
</dbReference>
<dbReference type="PANTHER" id="PTHR10134">
    <property type="entry name" value="CYTOCHROME B-C1 COMPLEX SUBUNIT RIESKE, MITOCHONDRIAL"/>
    <property type="match status" value="1"/>
</dbReference>
<dbReference type="InterPro" id="IPR014349">
    <property type="entry name" value="Rieske_Fe-S_prot"/>
</dbReference>
<evidence type="ECO:0000256" key="4">
    <source>
        <dbReference type="ARBA" id="ARBA00012951"/>
    </source>
</evidence>
<dbReference type="Pfam" id="PF00355">
    <property type="entry name" value="Rieske"/>
    <property type="match status" value="1"/>
</dbReference>
<dbReference type="SUPFAM" id="SSF50022">
    <property type="entry name" value="ISP domain"/>
    <property type="match status" value="1"/>
</dbReference>
<dbReference type="InterPro" id="IPR019470">
    <property type="entry name" value="Ubiq_cytC_Rdtase_Fe-S_su_TAT"/>
</dbReference>
<evidence type="ECO:0000256" key="7">
    <source>
        <dbReference type="ARBA" id="ARBA00022475"/>
    </source>
</evidence>
<dbReference type="GO" id="GO:0005886">
    <property type="term" value="C:plasma membrane"/>
    <property type="evidence" value="ECO:0007669"/>
    <property type="project" value="UniProtKB-SubCell"/>
</dbReference>
<evidence type="ECO:0000256" key="13">
    <source>
        <dbReference type="ARBA" id="ARBA00022989"/>
    </source>
</evidence>
<evidence type="ECO:0000313" key="23">
    <source>
        <dbReference type="Proteomes" id="UP000675121"/>
    </source>
</evidence>
<evidence type="ECO:0000256" key="19">
    <source>
        <dbReference type="RuleBase" id="RU004494"/>
    </source>
</evidence>
<comment type="caution">
    <text evidence="22">The sequence shown here is derived from an EMBL/GenBank/DDBJ whole genome shotgun (WGS) entry which is preliminary data.</text>
</comment>
<evidence type="ECO:0000313" key="22">
    <source>
        <dbReference type="EMBL" id="CAE6873185.1"/>
    </source>
</evidence>
<evidence type="ECO:0000256" key="15">
    <source>
        <dbReference type="ARBA" id="ARBA00023014"/>
    </source>
</evidence>
<dbReference type="InterPro" id="IPR017941">
    <property type="entry name" value="Rieske_2Fe-2S"/>
</dbReference>
<dbReference type="InterPro" id="IPR006317">
    <property type="entry name" value="Ubiquinol_cyt_c_Rdtase_Fe-S-su"/>
</dbReference>
<comment type="function">
    <text evidence="1">Component of the ubiquinol-cytochrome c reductase complex (complex III or cytochrome b-c1 complex), which is a respiratory chain that generates an electrochemical potential coupled to ATP synthesis.</text>
</comment>
<keyword evidence="15" id="KW-0411">Iron-sulfur</keyword>
<keyword evidence="7" id="KW-1003">Cell membrane</keyword>
<keyword evidence="17" id="KW-1015">Disulfide bond</keyword>
<comment type="catalytic activity">
    <reaction evidence="18 19">
        <text>a quinol + 2 Fe(III)-[cytochrome c](out) = a quinone + 2 Fe(II)-[cytochrome c](out) + 2 H(+)(out)</text>
        <dbReference type="Rhea" id="RHEA:11484"/>
        <dbReference type="Rhea" id="RHEA-COMP:10350"/>
        <dbReference type="Rhea" id="RHEA-COMP:14399"/>
        <dbReference type="ChEBI" id="CHEBI:15378"/>
        <dbReference type="ChEBI" id="CHEBI:24646"/>
        <dbReference type="ChEBI" id="CHEBI:29033"/>
        <dbReference type="ChEBI" id="CHEBI:29034"/>
        <dbReference type="ChEBI" id="CHEBI:132124"/>
        <dbReference type="EC" id="7.1.1.8"/>
    </reaction>
</comment>
<organism evidence="22 23">
    <name type="scientific">Paraburkholderia domus</name>
    <dbReference type="NCBI Taxonomy" id="2793075"/>
    <lineage>
        <taxon>Bacteria</taxon>
        <taxon>Pseudomonadati</taxon>
        <taxon>Pseudomonadota</taxon>
        <taxon>Betaproteobacteria</taxon>
        <taxon>Burkholderiales</taxon>
        <taxon>Burkholderiaceae</taxon>
        <taxon>Paraburkholderia</taxon>
    </lineage>
</organism>
<comment type="cofactor">
    <cofactor evidence="19">
        <name>[2Fe-2S] cluster</name>
        <dbReference type="ChEBI" id="CHEBI:190135"/>
    </cofactor>
    <text evidence="19">Binds 1 [2Fe-2S] cluster per subunit.</text>
</comment>
<evidence type="ECO:0000256" key="10">
    <source>
        <dbReference type="ARBA" id="ARBA00022723"/>
    </source>
</evidence>